<dbReference type="Gene3D" id="1.10.287.210">
    <property type="match status" value="1"/>
</dbReference>
<sequence>TGFHSFVRSLLPSLGVYQLEKAIVNISAEMEVIANTTVDALLGLQKEVQTLRGVVWQNRQALDILTAQAGGVCTLINESCCAYVDQAGRVLKDVN</sequence>
<keyword evidence="3" id="KW-1185">Reference proteome</keyword>
<feature type="non-terminal residue" evidence="2">
    <location>
        <position position="95"/>
    </location>
</feature>
<evidence type="ECO:0000313" key="2">
    <source>
        <dbReference type="EMBL" id="NWX80497.1"/>
    </source>
</evidence>
<proteinExistence type="predicted"/>
<accession>A0A7K6ZA72</accession>
<organism evidence="2 3">
    <name type="scientific">Alca torda</name>
    <name type="common">Razorbill</name>
    <dbReference type="NCBI Taxonomy" id="28689"/>
    <lineage>
        <taxon>Eukaryota</taxon>
        <taxon>Metazoa</taxon>
        <taxon>Chordata</taxon>
        <taxon>Craniata</taxon>
        <taxon>Vertebrata</taxon>
        <taxon>Euteleostomi</taxon>
        <taxon>Archelosauria</taxon>
        <taxon>Archosauria</taxon>
        <taxon>Dinosauria</taxon>
        <taxon>Saurischia</taxon>
        <taxon>Theropoda</taxon>
        <taxon>Coelurosauria</taxon>
        <taxon>Aves</taxon>
        <taxon>Neognathae</taxon>
        <taxon>Neoaves</taxon>
        <taxon>Charadriiformes</taxon>
        <taxon>Alcidae</taxon>
        <taxon>Alca</taxon>
    </lineage>
</organism>
<keyword evidence="1" id="KW-1015">Disulfide bond</keyword>
<dbReference type="Pfam" id="PF00429">
    <property type="entry name" value="TLV_coat"/>
    <property type="match status" value="1"/>
</dbReference>
<dbReference type="EMBL" id="VZSD01026492">
    <property type="protein sequence ID" value="NWX80497.1"/>
    <property type="molecule type" value="Genomic_DNA"/>
</dbReference>
<comment type="caution">
    <text evidence="2">The sequence shown here is derived from an EMBL/GenBank/DDBJ whole genome shotgun (WGS) entry which is preliminary data.</text>
</comment>
<dbReference type="PANTHER" id="PTHR10424">
    <property type="entry name" value="VIRAL ENVELOPE PROTEIN"/>
    <property type="match status" value="1"/>
</dbReference>
<reference evidence="2 3" key="1">
    <citation type="submission" date="2019-09" db="EMBL/GenBank/DDBJ databases">
        <title>Bird 10,000 Genomes (B10K) Project - Family phase.</title>
        <authorList>
            <person name="Zhang G."/>
        </authorList>
    </citation>
    <scope>NUCLEOTIDE SEQUENCE [LARGE SCALE GENOMIC DNA]</scope>
    <source>
        <strain evidence="2">OUT-0003</strain>
        <tissue evidence="2">Muscle</tissue>
    </source>
</reference>
<protein>
    <submittedName>
        <fullName evidence="2">ERVV2 protein</fullName>
    </submittedName>
</protein>
<feature type="non-terminal residue" evidence="2">
    <location>
        <position position="1"/>
    </location>
</feature>
<name>A0A7K6ZA72_ALCTO</name>
<evidence type="ECO:0000256" key="1">
    <source>
        <dbReference type="ARBA" id="ARBA00023157"/>
    </source>
</evidence>
<dbReference type="PANTHER" id="PTHR10424:SF73">
    <property type="entry name" value="ENDOGENOUS RETROVIRUS GROUP FC1 ENV POLYPROTEIN-RELATED"/>
    <property type="match status" value="1"/>
</dbReference>
<dbReference type="Proteomes" id="UP000536033">
    <property type="component" value="Unassembled WGS sequence"/>
</dbReference>
<dbReference type="SUPFAM" id="SSF58069">
    <property type="entry name" value="Virus ectodomain"/>
    <property type="match status" value="1"/>
</dbReference>
<evidence type="ECO:0000313" key="3">
    <source>
        <dbReference type="Proteomes" id="UP000536033"/>
    </source>
</evidence>
<dbReference type="InterPro" id="IPR018154">
    <property type="entry name" value="TLV/ENV_coat_polyprotein"/>
</dbReference>
<gene>
    <name evidence="2" type="primary">Ervv2</name>
    <name evidence="2" type="ORF">ALCTOR_R14798</name>
</gene>
<dbReference type="AlphaFoldDB" id="A0A7K6ZA72"/>